<feature type="coiled-coil region" evidence="1">
    <location>
        <begin position="362"/>
        <end position="415"/>
    </location>
</feature>
<keyword evidence="2" id="KW-0472">Membrane</keyword>
<keyword evidence="5" id="KW-1185">Reference proteome</keyword>
<dbReference type="CDD" id="cd07341">
    <property type="entry name" value="M56_BlaR1_MecR1_like"/>
    <property type="match status" value="1"/>
</dbReference>
<feature type="domain" description="Peptidase M56" evidence="3">
    <location>
        <begin position="6"/>
        <end position="266"/>
    </location>
</feature>
<dbReference type="PANTHER" id="PTHR34978:SF3">
    <property type="entry name" value="SLR0241 PROTEIN"/>
    <property type="match status" value="1"/>
</dbReference>
<evidence type="ECO:0000259" key="3">
    <source>
        <dbReference type="Pfam" id="PF05569"/>
    </source>
</evidence>
<accession>A0A418W6W6</accession>
<evidence type="ECO:0000313" key="4">
    <source>
        <dbReference type="EMBL" id="RJF85604.1"/>
    </source>
</evidence>
<keyword evidence="2" id="KW-1133">Transmembrane helix</keyword>
<feature type="transmembrane region" description="Helical" evidence="2">
    <location>
        <begin position="275"/>
        <end position="299"/>
    </location>
</feature>
<protein>
    <recommendedName>
        <fullName evidence="3">Peptidase M56 domain-containing protein</fullName>
    </recommendedName>
</protein>
<feature type="transmembrane region" description="Helical" evidence="2">
    <location>
        <begin position="30"/>
        <end position="48"/>
    </location>
</feature>
<evidence type="ECO:0000256" key="2">
    <source>
        <dbReference type="SAM" id="Phobius"/>
    </source>
</evidence>
<dbReference type="Pfam" id="PF05569">
    <property type="entry name" value="Peptidase_M56"/>
    <property type="match status" value="1"/>
</dbReference>
<keyword evidence="2" id="KW-0812">Transmembrane</keyword>
<feature type="transmembrane region" description="Helical" evidence="2">
    <location>
        <begin position="86"/>
        <end position="106"/>
    </location>
</feature>
<sequence>MTAWIVETFVATTILMVLVLLVRGHVARMLGARTAYLLWLLPALRMVLPPLPESVGPAPITQLPVIVDFSMIEVVEAAPVTPESGIAWGTLLLAIWLTGAISYFGWHLIAYRRFVGTALARATQLPEFDRGGIEVCASQAVDGPFATGVFVPRIVLPYDYRYRYSADELRLALTHEWAHHRRGDLSFNYFALAMLSLHWFNPIAYRAWRAFRADQELACDAIVLADATPDERHSYGSALVKSACVRTPVAACALNPRNQIKTRLLMMRDAHERILAGRALAVTIVVGGLALTASGGIAAETTREVESTVRSAVVEKTALLQPSITPIPPAAPAAIPDAPAPPLAIAPPMAPAPPAPIAPLNLGDWHEELEAAQREAAEARSEALAEADEARREALREAAEARREALVEAEEVRREAMAAARAAQIVARRHMSMVRVVPGKCDGKSEIVESRTESHDGVRKQIVRVCVAKIDHKVQVQALSSARAGIASSQGLSADQRRDALASIDGEIEKLRRANDQ</sequence>
<dbReference type="OrthoDB" id="1628901at2"/>
<dbReference type="Proteomes" id="UP000286100">
    <property type="component" value="Unassembled WGS sequence"/>
</dbReference>
<proteinExistence type="predicted"/>
<dbReference type="InterPro" id="IPR008756">
    <property type="entry name" value="Peptidase_M56"/>
</dbReference>
<evidence type="ECO:0000313" key="5">
    <source>
        <dbReference type="Proteomes" id="UP000286100"/>
    </source>
</evidence>
<dbReference type="RefSeq" id="WP_119764514.1">
    <property type="nucleotide sequence ID" value="NZ_QYUM01000004.1"/>
</dbReference>
<name>A0A418W6W6_9SPHN</name>
<dbReference type="EMBL" id="QYUM01000004">
    <property type="protein sequence ID" value="RJF85604.1"/>
    <property type="molecule type" value="Genomic_DNA"/>
</dbReference>
<dbReference type="InterPro" id="IPR052173">
    <property type="entry name" value="Beta-lactam_resp_regulator"/>
</dbReference>
<evidence type="ECO:0000256" key="1">
    <source>
        <dbReference type="SAM" id="Coils"/>
    </source>
</evidence>
<comment type="caution">
    <text evidence="4">The sequence shown here is derived from an EMBL/GenBank/DDBJ whole genome shotgun (WGS) entry which is preliminary data.</text>
</comment>
<feature type="transmembrane region" description="Helical" evidence="2">
    <location>
        <begin position="6"/>
        <end position="23"/>
    </location>
</feature>
<dbReference type="PANTHER" id="PTHR34978">
    <property type="entry name" value="POSSIBLE SENSOR-TRANSDUCER PROTEIN BLAR"/>
    <property type="match status" value="1"/>
</dbReference>
<dbReference type="AlphaFoldDB" id="A0A418W6W6"/>
<organism evidence="4 5">
    <name type="scientific">Sphingomonas cavernae</name>
    <dbReference type="NCBI Taxonomy" id="2320861"/>
    <lineage>
        <taxon>Bacteria</taxon>
        <taxon>Pseudomonadati</taxon>
        <taxon>Pseudomonadota</taxon>
        <taxon>Alphaproteobacteria</taxon>
        <taxon>Sphingomonadales</taxon>
        <taxon>Sphingomonadaceae</taxon>
        <taxon>Sphingomonas</taxon>
    </lineage>
</organism>
<reference evidence="4 5" key="1">
    <citation type="submission" date="2018-09" db="EMBL/GenBank/DDBJ databases">
        <authorList>
            <person name="Zhu H."/>
        </authorList>
    </citation>
    <scope>NUCLEOTIDE SEQUENCE [LARGE SCALE GENOMIC DNA]</scope>
    <source>
        <strain evidence="4 5">K2R01-6</strain>
    </source>
</reference>
<gene>
    <name evidence="4" type="ORF">D3876_16945</name>
</gene>
<keyword evidence="1" id="KW-0175">Coiled coil</keyword>